<sequence length="906" mass="99581">MKVTKKKELTMNRTILGALLGIIMISGAVLGQGTVSGTVTDADGNALSGANVVVEGTSSGAAATLSGAYSIDLPNGTYTVTASVVGHNTSSATVKIQNSNESANFTLASSSVALGGVDVLANRVDNTDAISYDDYTKADIDFRLGGRGLPKALSTLPSVFVENGGGWDDENVYVRGFDDRYTAYLINGVPMNDMENGNLYFSNWTVLADVASVVQVQRGAGAVNLAVPSLGGTVNFISAVPTTEASVQIRQEVGEYDFSKTAVTVNSGLIMDDKMTVVMAASRRTADRFFATGTYTDAWSYYFNTSYSINDNNRIEMVALGSPQLHGHNFWNNRISNYSHELAGDMGVADDDLRTEYGVDWNPRADELETPYHGKRALASWVPFDGWNWRSADPHSSTMINERNNYFHKPIVQVNSYNQVRDDMLLSTALYYSGGEGGGSGSAGSIRWKSDGSGRDYDETIRRNTLDWVDGYGYQSRGILRGSRNNQYTYGVMSKLDYDVSESILLTVGLDIRTAEVEHYRQVYDLLGGDVYYNSSNENWTTDQEKYRTLGDKIQYDNTNQIDWQGGYAQVSYNGGDGATAFGMFGTTSASYAVQDHFQLGEPTLEADAETGYQMKLGGTYPVSDTWLLYGNFSTANLTPTLDKLVDDANFILNSDFENEKATWFDIGARFKAPNGQWRGSLNYYSSQWSDRAQSGTVEDLSGNESFFNIDGLEENHSGLEYSIAYQPIPVLRIDARGHVSDWRFTDDLSYTYYEVVGDPSSSTNFDLYVKDVMVSGAPQEAHNLIFTGFWNTMKASVEVEHFGKQYPRWGYDGAIQDLAFLLGEGNTFADDAYITEFTTLMNLKFQYGMNVGGKDVTLNASVHNAGDELYVGDFVDAYDGSGDVANLRVRLGQPRSWVIGFTINY</sequence>
<evidence type="ECO:0000256" key="5">
    <source>
        <dbReference type="ARBA" id="ARBA00023136"/>
    </source>
</evidence>
<dbReference type="InterPro" id="IPR012910">
    <property type="entry name" value="Plug_dom"/>
</dbReference>
<dbReference type="GO" id="GO:0015344">
    <property type="term" value="F:siderophore uptake transmembrane transporter activity"/>
    <property type="evidence" value="ECO:0007669"/>
    <property type="project" value="TreeGrafter"/>
</dbReference>
<keyword evidence="3" id="KW-0812">Transmembrane</keyword>
<organism evidence="8">
    <name type="scientific">marine metagenome</name>
    <dbReference type="NCBI Taxonomy" id="408172"/>
    <lineage>
        <taxon>unclassified sequences</taxon>
        <taxon>metagenomes</taxon>
        <taxon>ecological metagenomes</taxon>
    </lineage>
</organism>
<dbReference type="EMBL" id="UINC01002436">
    <property type="protein sequence ID" value="SUZ96659.1"/>
    <property type="molecule type" value="Genomic_DNA"/>
</dbReference>
<dbReference type="Gene3D" id="2.170.130.10">
    <property type="entry name" value="TonB-dependent receptor, plug domain"/>
    <property type="match status" value="1"/>
</dbReference>
<keyword evidence="2" id="KW-0813">Transport</keyword>
<dbReference type="Pfam" id="PF13715">
    <property type="entry name" value="CarbopepD_reg_2"/>
    <property type="match status" value="1"/>
</dbReference>
<dbReference type="Gene3D" id="2.60.40.1120">
    <property type="entry name" value="Carboxypeptidase-like, regulatory domain"/>
    <property type="match status" value="1"/>
</dbReference>
<evidence type="ECO:0000256" key="2">
    <source>
        <dbReference type="ARBA" id="ARBA00022448"/>
    </source>
</evidence>
<protein>
    <recommendedName>
        <fullName evidence="7">TonB-dependent receptor plug domain-containing protein</fullName>
    </recommendedName>
</protein>
<accession>A0A381RZV1</accession>
<comment type="subcellular location">
    <subcellularLocation>
        <location evidence="1">Cell outer membrane</location>
        <topology evidence="1">Multi-pass membrane protein</topology>
    </subcellularLocation>
</comment>
<keyword evidence="4" id="KW-0732">Signal</keyword>
<evidence type="ECO:0000256" key="4">
    <source>
        <dbReference type="ARBA" id="ARBA00022729"/>
    </source>
</evidence>
<keyword evidence="5" id="KW-0472">Membrane</keyword>
<evidence type="ECO:0000256" key="3">
    <source>
        <dbReference type="ARBA" id="ARBA00022692"/>
    </source>
</evidence>
<dbReference type="PROSITE" id="PS52016">
    <property type="entry name" value="TONB_DEPENDENT_REC_3"/>
    <property type="match status" value="1"/>
</dbReference>
<feature type="domain" description="TonB-dependent receptor plug" evidence="7">
    <location>
        <begin position="131"/>
        <end position="232"/>
    </location>
</feature>
<dbReference type="AlphaFoldDB" id="A0A381RZV1"/>
<dbReference type="GO" id="GO:0009279">
    <property type="term" value="C:cell outer membrane"/>
    <property type="evidence" value="ECO:0007669"/>
    <property type="project" value="UniProtKB-SubCell"/>
</dbReference>
<reference evidence="8" key="1">
    <citation type="submission" date="2018-05" db="EMBL/GenBank/DDBJ databases">
        <authorList>
            <person name="Lanie J.A."/>
            <person name="Ng W.-L."/>
            <person name="Kazmierczak K.M."/>
            <person name="Andrzejewski T.M."/>
            <person name="Davidsen T.M."/>
            <person name="Wayne K.J."/>
            <person name="Tettelin H."/>
            <person name="Glass J.I."/>
            <person name="Rusch D."/>
            <person name="Podicherti R."/>
            <person name="Tsui H.-C.T."/>
            <person name="Winkler M.E."/>
        </authorList>
    </citation>
    <scope>NUCLEOTIDE SEQUENCE</scope>
</reference>
<proteinExistence type="predicted"/>
<dbReference type="InterPro" id="IPR037066">
    <property type="entry name" value="Plug_dom_sf"/>
</dbReference>
<evidence type="ECO:0000313" key="8">
    <source>
        <dbReference type="EMBL" id="SUZ96659.1"/>
    </source>
</evidence>
<dbReference type="GO" id="GO:0044718">
    <property type="term" value="P:siderophore transmembrane transport"/>
    <property type="evidence" value="ECO:0007669"/>
    <property type="project" value="TreeGrafter"/>
</dbReference>
<dbReference type="PANTHER" id="PTHR30069:SF29">
    <property type="entry name" value="HEMOGLOBIN AND HEMOGLOBIN-HAPTOGLOBIN-BINDING PROTEIN 1-RELATED"/>
    <property type="match status" value="1"/>
</dbReference>
<dbReference type="InterPro" id="IPR039426">
    <property type="entry name" value="TonB-dep_rcpt-like"/>
</dbReference>
<evidence type="ECO:0000259" key="7">
    <source>
        <dbReference type="Pfam" id="PF07715"/>
    </source>
</evidence>
<evidence type="ECO:0000256" key="6">
    <source>
        <dbReference type="ARBA" id="ARBA00023237"/>
    </source>
</evidence>
<dbReference type="Gene3D" id="2.40.170.20">
    <property type="entry name" value="TonB-dependent receptor, beta-barrel domain"/>
    <property type="match status" value="1"/>
</dbReference>
<keyword evidence="6" id="KW-0998">Cell outer membrane</keyword>
<dbReference type="Pfam" id="PF07715">
    <property type="entry name" value="Plug"/>
    <property type="match status" value="1"/>
</dbReference>
<gene>
    <name evidence="8" type="ORF">METZ01_LOCUS49513</name>
</gene>
<dbReference type="InterPro" id="IPR008969">
    <property type="entry name" value="CarboxyPept-like_regulatory"/>
</dbReference>
<name>A0A381RZV1_9ZZZZ</name>
<dbReference type="PANTHER" id="PTHR30069">
    <property type="entry name" value="TONB-DEPENDENT OUTER MEMBRANE RECEPTOR"/>
    <property type="match status" value="1"/>
</dbReference>
<dbReference type="SUPFAM" id="SSF56935">
    <property type="entry name" value="Porins"/>
    <property type="match status" value="1"/>
</dbReference>
<dbReference type="InterPro" id="IPR036942">
    <property type="entry name" value="Beta-barrel_TonB_sf"/>
</dbReference>
<dbReference type="SUPFAM" id="SSF49464">
    <property type="entry name" value="Carboxypeptidase regulatory domain-like"/>
    <property type="match status" value="1"/>
</dbReference>
<evidence type="ECO:0000256" key="1">
    <source>
        <dbReference type="ARBA" id="ARBA00004571"/>
    </source>
</evidence>